<keyword evidence="3" id="KW-1185">Reference proteome</keyword>
<dbReference type="EMBL" id="NRSG01000249">
    <property type="protein sequence ID" value="MBK1661077.1"/>
    <property type="molecule type" value="Genomic_DNA"/>
</dbReference>
<feature type="non-terminal residue" evidence="2">
    <location>
        <position position="99"/>
    </location>
</feature>
<comment type="caution">
    <text evidence="2">The sequence shown here is derived from an EMBL/GenBank/DDBJ whole genome shotgun (WGS) entry which is preliminary data.</text>
</comment>
<evidence type="ECO:0000313" key="3">
    <source>
        <dbReference type="Proteomes" id="UP000697995"/>
    </source>
</evidence>
<reference evidence="2 3" key="1">
    <citation type="journal article" date="2020" name="Microorganisms">
        <title>Osmotic Adaptation and Compatible Solute Biosynthesis of Phototrophic Bacteria as Revealed from Genome Analyses.</title>
        <authorList>
            <person name="Imhoff J.F."/>
            <person name="Rahn T."/>
            <person name="Kunzel S."/>
            <person name="Keller A."/>
            <person name="Neulinger S.C."/>
        </authorList>
    </citation>
    <scope>NUCLEOTIDE SEQUENCE [LARGE SCALE GENOMIC DNA]</scope>
    <source>
        <strain evidence="2 3">DSM 15382</strain>
    </source>
</reference>
<dbReference type="Proteomes" id="UP000697995">
    <property type="component" value="Unassembled WGS sequence"/>
</dbReference>
<protein>
    <submittedName>
        <fullName evidence="2">Uncharacterized protein</fullName>
    </submittedName>
</protein>
<gene>
    <name evidence="2" type="ORF">CKO45_22940</name>
</gene>
<evidence type="ECO:0000313" key="2">
    <source>
        <dbReference type="EMBL" id="MBK1661077.1"/>
    </source>
</evidence>
<organism evidence="2 3">
    <name type="scientific">Paracraurococcus ruber</name>
    <dbReference type="NCBI Taxonomy" id="77675"/>
    <lineage>
        <taxon>Bacteria</taxon>
        <taxon>Pseudomonadati</taxon>
        <taxon>Pseudomonadota</taxon>
        <taxon>Alphaproteobacteria</taxon>
        <taxon>Acetobacterales</taxon>
        <taxon>Roseomonadaceae</taxon>
        <taxon>Paracraurococcus</taxon>
    </lineage>
</organism>
<proteinExistence type="predicted"/>
<feature type="region of interest" description="Disordered" evidence="1">
    <location>
        <begin position="1"/>
        <end position="20"/>
    </location>
</feature>
<name>A0ABS1D2L4_9PROT</name>
<feature type="region of interest" description="Disordered" evidence="1">
    <location>
        <begin position="40"/>
        <end position="85"/>
    </location>
</feature>
<accession>A0ABS1D2L4</accession>
<sequence length="99" mass="10291">MYPVRPRPRGGPASHGTRKEILTVTDTPETPKAQAMAMATTRRSAKKPATARGRVAAKKPAARKAAAPKKAAAKKPAAKKATTARKPAARFGAAFFAAA</sequence>
<evidence type="ECO:0000256" key="1">
    <source>
        <dbReference type="SAM" id="MobiDB-lite"/>
    </source>
</evidence>